<dbReference type="InterPro" id="IPR003307">
    <property type="entry name" value="W2_domain"/>
</dbReference>
<keyword evidence="4" id="KW-0396">Initiation factor</keyword>
<dbReference type="CDD" id="cd11558">
    <property type="entry name" value="W2_eIF2B_epsilon"/>
    <property type="match status" value="1"/>
</dbReference>
<dbReference type="InterPro" id="IPR056764">
    <property type="entry name" value="LbH_EIF2B3/5"/>
</dbReference>
<proteinExistence type="inferred from homology"/>
<dbReference type="InterPro" id="IPR044123">
    <property type="entry name" value="W2_eIF2B_epsilon"/>
</dbReference>
<dbReference type="GO" id="GO:0005085">
    <property type="term" value="F:guanyl-nucleotide exchange factor activity"/>
    <property type="evidence" value="ECO:0007669"/>
    <property type="project" value="InterPro"/>
</dbReference>
<dbReference type="Gene3D" id="2.160.10.10">
    <property type="entry name" value="Hexapeptide repeat proteins"/>
    <property type="match status" value="1"/>
</dbReference>
<protein>
    <recommendedName>
        <fullName evidence="6">Translation initiation factor eIF2B subunit epsilon</fullName>
    </recommendedName>
    <alternativeName>
        <fullName evidence="7">eIF2B GDP-GTP exchange factor subunit epsilon</fullName>
    </alternativeName>
</protein>
<keyword evidence="3" id="KW-0963">Cytoplasm</keyword>
<dbReference type="SMART" id="SM00515">
    <property type="entry name" value="eIF5C"/>
    <property type="match status" value="1"/>
</dbReference>
<dbReference type="Pfam" id="PF02020">
    <property type="entry name" value="W2"/>
    <property type="match status" value="1"/>
</dbReference>
<dbReference type="InterPro" id="IPR051956">
    <property type="entry name" value="eIF2B_epsilon"/>
</dbReference>
<dbReference type="GO" id="GO:0005851">
    <property type="term" value="C:eukaryotic translation initiation factor 2B complex"/>
    <property type="evidence" value="ECO:0007669"/>
    <property type="project" value="TreeGrafter"/>
</dbReference>
<reference evidence="11 12" key="1">
    <citation type="submission" date="2023-03" db="EMBL/GenBank/DDBJ databases">
        <title>High-quality genome of Scylla paramamosain provides insights in environmental adaptation.</title>
        <authorList>
            <person name="Zhang L."/>
        </authorList>
    </citation>
    <scope>NUCLEOTIDE SEQUENCE [LARGE SCALE GENOMIC DNA]</scope>
    <source>
        <strain evidence="11">LZ_2023a</strain>
        <tissue evidence="11">Muscle</tissue>
    </source>
</reference>
<keyword evidence="12" id="KW-1185">Reference proteome</keyword>
<dbReference type="PROSITE" id="PS51363">
    <property type="entry name" value="W2"/>
    <property type="match status" value="1"/>
</dbReference>
<dbReference type="SUPFAM" id="SSF48371">
    <property type="entry name" value="ARM repeat"/>
    <property type="match status" value="1"/>
</dbReference>
<evidence type="ECO:0000256" key="1">
    <source>
        <dbReference type="ARBA" id="ARBA00004514"/>
    </source>
</evidence>
<dbReference type="AlphaFoldDB" id="A0AAW0SX39"/>
<dbReference type="SUPFAM" id="SSF51161">
    <property type="entry name" value="Trimeric LpxA-like enzymes"/>
    <property type="match status" value="1"/>
</dbReference>
<dbReference type="InterPro" id="IPR016024">
    <property type="entry name" value="ARM-type_fold"/>
</dbReference>
<dbReference type="PANTHER" id="PTHR45887:SF1">
    <property type="entry name" value="TRANSLATION INITIATION FACTOR EIF-2B SUBUNIT EPSILON"/>
    <property type="match status" value="1"/>
</dbReference>
<organism evidence="11 12">
    <name type="scientific">Scylla paramamosain</name>
    <name type="common">Mud crab</name>
    <dbReference type="NCBI Taxonomy" id="85552"/>
    <lineage>
        <taxon>Eukaryota</taxon>
        <taxon>Metazoa</taxon>
        <taxon>Ecdysozoa</taxon>
        <taxon>Arthropoda</taxon>
        <taxon>Crustacea</taxon>
        <taxon>Multicrustacea</taxon>
        <taxon>Malacostraca</taxon>
        <taxon>Eumalacostraca</taxon>
        <taxon>Eucarida</taxon>
        <taxon>Decapoda</taxon>
        <taxon>Pleocyemata</taxon>
        <taxon>Brachyura</taxon>
        <taxon>Eubrachyura</taxon>
        <taxon>Portunoidea</taxon>
        <taxon>Portunidae</taxon>
        <taxon>Portuninae</taxon>
        <taxon>Scylla</taxon>
    </lineage>
</organism>
<feature type="compositionally biased region" description="Acidic residues" evidence="9">
    <location>
        <begin position="450"/>
        <end position="466"/>
    </location>
</feature>
<dbReference type="Pfam" id="PF25084">
    <property type="entry name" value="LbH_EIF2B"/>
    <property type="match status" value="1"/>
</dbReference>
<comment type="subunit">
    <text evidence="8">Component of the translation initiation factor 2B (eIF2B) complex which is a heterodecamer of two sets of five different subunits: alpha, beta, gamma, delta and epsilon. Subunits alpha, beta and delta comprise a regulatory subcomplex and subunits epsilon and gamma comprise a catalytic subcomplex. Within the complex, the hexameric regulatory complex resides at the center, with the two heterodimeric catalytic subcomplexes bound on opposite sides.</text>
</comment>
<name>A0AAW0SX39_SCYPA</name>
<evidence type="ECO:0000256" key="6">
    <source>
        <dbReference type="ARBA" id="ARBA00044144"/>
    </source>
</evidence>
<dbReference type="SUPFAM" id="SSF53448">
    <property type="entry name" value="Nucleotide-diphospho-sugar transferases"/>
    <property type="match status" value="1"/>
</dbReference>
<evidence type="ECO:0000256" key="3">
    <source>
        <dbReference type="ARBA" id="ARBA00022490"/>
    </source>
</evidence>
<accession>A0AAW0SX39</accession>
<evidence type="ECO:0000256" key="7">
    <source>
        <dbReference type="ARBA" id="ARBA00044345"/>
    </source>
</evidence>
<dbReference type="EMBL" id="JARAKH010000043">
    <property type="protein sequence ID" value="KAK8379275.1"/>
    <property type="molecule type" value="Genomic_DNA"/>
</dbReference>
<evidence type="ECO:0000256" key="4">
    <source>
        <dbReference type="ARBA" id="ARBA00022540"/>
    </source>
</evidence>
<evidence type="ECO:0000259" key="10">
    <source>
        <dbReference type="PROSITE" id="PS51363"/>
    </source>
</evidence>
<comment type="subcellular location">
    <subcellularLocation>
        <location evidence="1">Cytoplasm</location>
        <location evidence="1">Cytosol</location>
    </subcellularLocation>
</comment>
<dbReference type="PANTHER" id="PTHR45887">
    <property type="entry name" value="TRANSLATION INITIATION FACTOR EIF-2B SUBUNIT EPSILON"/>
    <property type="match status" value="1"/>
</dbReference>
<dbReference type="Proteomes" id="UP001487740">
    <property type="component" value="Unassembled WGS sequence"/>
</dbReference>
<feature type="domain" description="W2" evidence="10">
    <location>
        <begin position="492"/>
        <end position="666"/>
    </location>
</feature>
<dbReference type="GO" id="GO:0031369">
    <property type="term" value="F:translation initiation factor binding"/>
    <property type="evidence" value="ECO:0007669"/>
    <property type="project" value="InterPro"/>
</dbReference>
<feature type="compositionally biased region" description="Acidic residues" evidence="9">
    <location>
        <begin position="475"/>
        <end position="488"/>
    </location>
</feature>
<comment type="caution">
    <text evidence="11">The sequence shown here is derived from an EMBL/GenBank/DDBJ whole genome shotgun (WGS) entry which is preliminary data.</text>
</comment>
<evidence type="ECO:0000256" key="2">
    <source>
        <dbReference type="ARBA" id="ARBA00007878"/>
    </source>
</evidence>
<gene>
    <name evidence="11" type="ORF">O3P69_019262</name>
</gene>
<keyword evidence="5" id="KW-0648">Protein biosynthesis</keyword>
<sequence>MAPKAEIHEEQVLQAVILAQCEQDYGDPVTQDVPKVLAPLANTPLLEYSLEWLERCGVEEAIVYCRADTHLETIREHCRVAFMTRRGDTTPATTHPGGLRVNVVASEDCHSLGDAMRDLYAKSLLKGDFILLQGDTVTTLDLPALVTEHRESRAADRNAIMTCRKTTTATLLVSASTNKLLLHRRRGGRSTSSRLSVPTELLQGAGDILAYPAAYDPSVTICSEVVPSLFSDNFDYSTLDSLVRGVIEQEELLGYTIKCRVLEGGYAGRAASINSLIGVSGEVVGRQAYPLVPEVSQTSHRVRYHHDAFTHTYWDPSAKFPKGSMVTGVVVGAGTEVSPTAHLQNTTLGDHCTLGDGVVVRESVVMTGVCVKGASKLEQCWVGDNVVLGEGVVVAPGCVIGAGVTLGDRVVLAPGTRLSARPPLGDLGGDVIEPDPAVCGVGGVAYVVDQEEEEEEEEEDEEEEDGGGGGGGGGEMDESEESEEEIQMSDDEYNMNEFQHEVQESLSTALREGAAAENVVLEINASRHAYNVSMEDVLTSVVQGILKAGQERSTASKGAEGLWPAVKSSITAFQGVLRNYVKKNRDQILLLNAVESLVRSCPPFLPLAKGVLFELNQTHEILDDEVIVAWYRGGAAGATSPLPALRTALAKFVEWLEEEEEESEEEED</sequence>
<evidence type="ECO:0000256" key="5">
    <source>
        <dbReference type="ARBA" id="ARBA00022917"/>
    </source>
</evidence>
<dbReference type="InterPro" id="IPR029044">
    <property type="entry name" value="Nucleotide-diphossugar_trans"/>
</dbReference>
<dbReference type="GO" id="GO:0003743">
    <property type="term" value="F:translation initiation factor activity"/>
    <property type="evidence" value="ECO:0007669"/>
    <property type="project" value="TreeGrafter"/>
</dbReference>
<feature type="region of interest" description="Disordered" evidence="9">
    <location>
        <begin position="450"/>
        <end position="488"/>
    </location>
</feature>
<dbReference type="InterPro" id="IPR011004">
    <property type="entry name" value="Trimer_LpxA-like_sf"/>
</dbReference>
<evidence type="ECO:0000256" key="8">
    <source>
        <dbReference type="ARBA" id="ARBA00046432"/>
    </source>
</evidence>
<evidence type="ECO:0000313" key="12">
    <source>
        <dbReference type="Proteomes" id="UP001487740"/>
    </source>
</evidence>
<comment type="similarity">
    <text evidence="2">Belongs to the eIF-2B gamma/epsilon subunits family.</text>
</comment>
<dbReference type="Gene3D" id="3.90.550.10">
    <property type="entry name" value="Spore Coat Polysaccharide Biosynthesis Protein SpsA, Chain A"/>
    <property type="match status" value="1"/>
</dbReference>
<evidence type="ECO:0000256" key="9">
    <source>
        <dbReference type="SAM" id="MobiDB-lite"/>
    </source>
</evidence>
<dbReference type="Gene3D" id="1.25.40.180">
    <property type="match status" value="1"/>
</dbReference>
<evidence type="ECO:0000313" key="11">
    <source>
        <dbReference type="EMBL" id="KAK8379275.1"/>
    </source>
</evidence>